<feature type="transmembrane region" description="Helical" evidence="1">
    <location>
        <begin position="43"/>
        <end position="64"/>
    </location>
</feature>
<keyword evidence="1" id="KW-1133">Transmembrane helix</keyword>
<feature type="transmembrane region" description="Helical" evidence="1">
    <location>
        <begin position="12"/>
        <end position="31"/>
    </location>
</feature>
<accession>A0ABT0BSW4</accession>
<evidence type="ECO:0000313" key="2">
    <source>
        <dbReference type="EMBL" id="MCJ2188137.1"/>
    </source>
</evidence>
<dbReference type="Proteomes" id="UP001202281">
    <property type="component" value="Unassembled WGS sequence"/>
</dbReference>
<comment type="caution">
    <text evidence="2">The sequence shown here is derived from an EMBL/GenBank/DDBJ whole genome shotgun (WGS) entry which is preliminary data.</text>
</comment>
<evidence type="ECO:0000256" key="1">
    <source>
        <dbReference type="SAM" id="Phobius"/>
    </source>
</evidence>
<organism evidence="2 3">
    <name type="scientific">Novosphingobium beihaiensis</name>
    <dbReference type="NCBI Taxonomy" id="2930389"/>
    <lineage>
        <taxon>Bacteria</taxon>
        <taxon>Pseudomonadati</taxon>
        <taxon>Pseudomonadota</taxon>
        <taxon>Alphaproteobacteria</taxon>
        <taxon>Sphingomonadales</taxon>
        <taxon>Sphingomonadaceae</taxon>
        <taxon>Novosphingobium</taxon>
    </lineage>
</organism>
<keyword evidence="3" id="KW-1185">Reference proteome</keyword>
<dbReference type="RefSeq" id="WP_243922512.1">
    <property type="nucleotide sequence ID" value="NZ_JALHLG010000025.1"/>
</dbReference>
<sequence>MSRKDPAAGRFAAIQITRLVGVACVALGITIATDRLLPGLPGWVGYILIANGLLDVFVIPPILIRKWRTPK</sequence>
<dbReference type="EMBL" id="JALHLG010000025">
    <property type="protein sequence ID" value="MCJ2188137.1"/>
    <property type="molecule type" value="Genomic_DNA"/>
</dbReference>
<protein>
    <submittedName>
        <fullName evidence="2">Uncharacterized protein</fullName>
    </submittedName>
</protein>
<keyword evidence="1" id="KW-0472">Membrane</keyword>
<gene>
    <name evidence="2" type="ORF">MTR66_15085</name>
</gene>
<reference evidence="2 3" key="1">
    <citation type="submission" date="2022-04" db="EMBL/GenBank/DDBJ databases">
        <title>Identification of a novel bacterium isolated from mangrove sediments.</title>
        <authorList>
            <person name="Pan X."/>
        </authorList>
    </citation>
    <scope>NUCLEOTIDE SEQUENCE [LARGE SCALE GENOMIC DNA]</scope>
    <source>
        <strain evidence="2 3">B2638</strain>
    </source>
</reference>
<name>A0ABT0BSW4_9SPHN</name>
<proteinExistence type="predicted"/>
<keyword evidence="1" id="KW-0812">Transmembrane</keyword>
<evidence type="ECO:0000313" key="3">
    <source>
        <dbReference type="Proteomes" id="UP001202281"/>
    </source>
</evidence>